<gene>
    <name evidence="1" type="ORF">LX15_001151</name>
</gene>
<name>A0ABT1HPL8_STRSD</name>
<reference evidence="1 2" key="1">
    <citation type="submission" date="2022-06" db="EMBL/GenBank/DDBJ databases">
        <title>Genomic Encyclopedia of Archaeal and Bacterial Type Strains, Phase II (KMG-II): from individual species to whole genera.</title>
        <authorList>
            <person name="Goeker M."/>
        </authorList>
    </citation>
    <scope>NUCLEOTIDE SEQUENCE [LARGE SCALE GENOMIC DNA]</scope>
    <source>
        <strain evidence="1 2">DSM 40477</strain>
    </source>
</reference>
<proteinExistence type="predicted"/>
<dbReference type="Proteomes" id="UP001205311">
    <property type="component" value="Unassembled WGS sequence"/>
</dbReference>
<evidence type="ECO:0000313" key="1">
    <source>
        <dbReference type="EMBL" id="MCP2257466.1"/>
    </source>
</evidence>
<keyword evidence="2" id="KW-1185">Reference proteome</keyword>
<protein>
    <submittedName>
        <fullName evidence="1">Uncharacterized protein</fullName>
    </submittedName>
</protein>
<dbReference type="EMBL" id="JAMTCP010000004">
    <property type="protein sequence ID" value="MCP2257466.1"/>
    <property type="molecule type" value="Genomic_DNA"/>
</dbReference>
<accession>A0ABT1HPL8</accession>
<comment type="caution">
    <text evidence="1">The sequence shown here is derived from an EMBL/GenBank/DDBJ whole genome shotgun (WGS) entry which is preliminary data.</text>
</comment>
<organism evidence="1 2">
    <name type="scientific">Streptoalloteichus tenebrarius (strain ATCC 17920 / DSM 40477 / JCM 4838 / CBS 697.72 / NBRC 16177 / NCIMB 11028 / NRRL B-12390 / A12253. 1 / ISP 5477)</name>
    <name type="common">Streptomyces tenebrarius</name>
    <dbReference type="NCBI Taxonomy" id="1933"/>
    <lineage>
        <taxon>Bacteria</taxon>
        <taxon>Bacillati</taxon>
        <taxon>Actinomycetota</taxon>
        <taxon>Actinomycetes</taxon>
        <taxon>Pseudonocardiales</taxon>
        <taxon>Pseudonocardiaceae</taxon>
        <taxon>Streptoalloteichus</taxon>
    </lineage>
</organism>
<evidence type="ECO:0000313" key="2">
    <source>
        <dbReference type="Proteomes" id="UP001205311"/>
    </source>
</evidence>
<sequence length="52" mass="6264">MGWMIGLIVVTAAIWACVLLPPLLDRAGRVFRRVRRDLRRWNHERKNRRNQP</sequence>